<feature type="binding site" evidence="5">
    <location>
        <position position="40"/>
    </location>
    <ligand>
        <name>FMN</name>
        <dbReference type="ChEBI" id="CHEBI:58210"/>
    </ligand>
</feature>
<dbReference type="RefSeq" id="WP_353895730.1">
    <property type="nucleotide sequence ID" value="NZ_JBEVCJ010000007.1"/>
</dbReference>
<dbReference type="EMBL" id="JBEVCJ010000007">
    <property type="protein sequence ID" value="MET1255144.1"/>
    <property type="molecule type" value="Genomic_DNA"/>
</dbReference>
<dbReference type="NCBIfam" id="TIGR00421">
    <property type="entry name" value="ubiX_pad"/>
    <property type="match status" value="1"/>
</dbReference>
<comment type="caution">
    <text evidence="5">Lacks conserved residue(s) required for the propagation of feature annotation.</text>
</comment>
<name>A0ABV2BT86_9GAMM</name>
<dbReference type="Gene3D" id="3.40.50.1950">
    <property type="entry name" value="Flavin prenyltransferase-like"/>
    <property type="match status" value="1"/>
</dbReference>
<dbReference type="InterPro" id="IPR003382">
    <property type="entry name" value="Flavoprotein"/>
</dbReference>
<comment type="caution">
    <text evidence="7">The sequence shown here is derived from an EMBL/GenBank/DDBJ whole genome shotgun (WGS) entry which is preliminary data.</text>
</comment>
<comment type="similarity">
    <text evidence="5">Belongs to the UbiX/PAD1 family.</text>
</comment>
<evidence type="ECO:0000313" key="8">
    <source>
        <dbReference type="Proteomes" id="UP001548189"/>
    </source>
</evidence>
<dbReference type="HAMAP" id="MF_01984">
    <property type="entry name" value="ubiX_pad"/>
    <property type="match status" value="1"/>
</dbReference>
<dbReference type="InterPro" id="IPR036551">
    <property type="entry name" value="Flavin_trans-like"/>
</dbReference>
<evidence type="ECO:0000256" key="5">
    <source>
        <dbReference type="HAMAP-Rule" id="MF_01984"/>
    </source>
</evidence>
<dbReference type="Proteomes" id="UP001548189">
    <property type="component" value="Unassembled WGS sequence"/>
</dbReference>
<feature type="binding site" evidence="5">
    <location>
        <position position="140"/>
    </location>
    <ligand>
        <name>FMN</name>
        <dbReference type="ChEBI" id="CHEBI:58210"/>
    </ligand>
</feature>
<evidence type="ECO:0000313" key="7">
    <source>
        <dbReference type="EMBL" id="MET1255144.1"/>
    </source>
</evidence>
<accession>A0ABV2BT86</accession>
<comment type="catalytic activity">
    <reaction evidence="5">
        <text>dimethylallyl phosphate + FMNH2 = prenylated FMNH2 + phosphate</text>
        <dbReference type="Rhea" id="RHEA:37743"/>
        <dbReference type="ChEBI" id="CHEBI:43474"/>
        <dbReference type="ChEBI" id="CHEBI:57618"/>
        <dbReference type="ChEBI" id="CHEBI:87467"/>
        <dbReference type="ChEBI" id="CHEBI:88052"/>
        <dbReference type="EC" id="2.5.1.129"/>
    </reaction>
</comment>
<dbReference type="GO" id="GO:0106141">
    <property type="term" value="F:flavin prenyltransferase activity"/>
    <property type="evidence" value="ECO:0007669"/>
    <property type="project" value="UniProtKB-EC"/>
</dbReference>
<evidence type="ECO:0000256" key="1">
    <source>
        <dbReference type="ARBA" id="ARBA00022602"/>
    </source>
</evidence>
<organism evidence="7 8">
    <name type="scientific">Aliikangiella maris</name>
    <dbReference type="NCBI Taxonomy" id="3162458"/>
    <lineage>
        <taxon>Bacteria</taxon>
        <taxon>Pseudomonadati</taxon>
        <taxon>Pseudomonadota</taxon>
        <taxon>Gammaproteobacteria</taxon>
        <taxon>Oceanospirillales</taxon>
        <taxon>Pleioneaceae</taxon>
        <taxon>Aliikangiella</taxon>
    </lineage>
</organism>
<keyword evidence="8" id="KW-1185">Reference proteome</keyword>
<feature type="domain" description="Flavoprotein" evidence="6">
    <location>
        <begin position="7"/>
        <end position="189"/>
    </location>
</feature>
<evidence type="ECO:0000259" key="6">
    <source>
        <dbReference type="Pfam" id="PF02441"/>
    </source>
</evidence>
<dbReference type="EC" id="2.5.1.129" evidence="5"/>
<keyword evidence="2 5" id="KW-0285">Flavoprotein</keyword>
<keyword evidence="4 5" id="KW-0808">Transferase</keyword>
<evidence type="ECO:0000256" key="3">
    <source>
        <dbReference type="ARBA" id="ARBA00022643"/>
    </source>
</evidence>
<dbReference type="SUPFAM" id="SSF52507">
    <property type="entry name" value="Homo-oligomeric flavin-containing Cys decarboxylases, HFCD"/>
    <property type="match status" value="1"/>
</dbReference>
<keyword evidence="1 5" id="KW-0637">Prenyltransferase</keyword>
<evidence type="ECO:0000256" key="2">
    <source>
        <dbReference type="ARBA" id="ARBA00022630"/>
    </source>
</evidence>
<evidence type="ECO:0000256" key="4">
    <source>
        <dbReference type="ARBA" id="ARBA00022679"/>
    </source>
</evidence>
<sequence>MIQNKRQVTLGITGASGAIYALNLLRHLSLHFEQVHIMITDAARIVFATELNINLPVAPQKILAELNALCPDKQAELFVYAKENWYSPVASGSAAPKQMIICPASMGCISAIACGASNTLLERAADVILKEKGQLIVLPREMPFSTIHLKNLLMLSETGVTVMPASPGFYGQPQSIDELADFVSARVLNHLGIDNRISTVWGYQSKPDLNDSD</sequence>
<dbReference type="Pfam" id="PF02441">
    <property type="entry name" value="Flavoprotein"/>
    <property type="match status" value="1"/>
</dbReference>
<protein>
    <recommendedName>
        <fullName evidence="5">Flavin prenyltransferase UbiX</fullName>
        <ecNumber evidence="5">2.5.1.129</ecNumber>
    </recommendedName>
</protein>
<keyword evidence="3 5" id="KW-0288">FMN</keyword>
<comment type="function">
    <text evidence="5">Flavin prenyltransferase that catalyzes the synthesis of the prenylated FMN cofactor (prenyl-FMN) for 4-hydroxy-3-polyprenylbenzoic acid decarboxylase UbiD. The prenyltransferase is metal-independent and links a dimethylallyl moiety from dimethylallyl monophosphate (DMAP) to the flavin N5 and C6 atoms of FMN.</text>
</comment>
<feature type="binding site" evidence="5">
    <location>
        <position position="170"/>
    </location>
    <ligand>
        <name>dimethylallyl phosphate</name>
        <dbReference type="ChEBI" id="CHEBI:88052"/>
    </ligand>
</feature>
<proteinExistence type="inferred from homology"/>
<feature type="binding site" evidence="5">
    <location>
        <position position="186"/>
    </location>
    <ligand>
        <name>dimethylallyl phosphate</name>
        <dbReference type="ChEBI" id="CHEBI:88052"/>
    </ligand>
</feature>
<feature type="binding site" evidence="5">
    <location>
        <begin position="14"/>
        <end position="16"/>
    </location>
    <ligand>
        <name>FMN</name>
        <dbReference type="ChEBI" id="CHEBI:58210"/>
    </ligand>
</feature>
<reference evidence="7 8" key="1">
    <citation type="submission" date="2024-06" db="EMBL/GenBank/DDBJ databases">
        <authorList>
            <person name="Li F."/>
        </authorList>
    </citation>
    <scope>NUCLEOTIDE SEQUENCE [LARGE SCALE GENOMIC DNA]</scope>
    <source>
        <strain evidence="7 8">GXAS 311</strain>
    </source>
</reference>
<dbReference type="InterPro" id="IPR004507">
    <property type="entry name" value="UbiX-like"/>
</dbReference>
<gene>
    <name evidence="5" type="primary">ubiX</name>
    <name evidence="7" type="ORF">ABVT43_08405</name>
</gene>